<dbReference type="PANTHER" id="PTHR34512:SF30">
    <property type="entry name" value="OUTER MEMBRANE PROTEIN ASSEMBLY FACTOR BAMB"/>
    <property type="match status" value="1"/>
</dbReference>
<proteinExistence type="predicted"/>
<dbReference type="InterPro" id="IPR011047">
    <property type="entry name" value="Quinoprotein_ADH-like_sf"/>
</dbReference>
<dbReference type="InterPro" id="IPR002372">
    <property type="entry name" value="PQQ_rpt_dom"/>
</dbReference>
<dbReference type="PANTHER" id="PTHR34512">
    <property type="entry name" value="CELL SURFACE PROTEIN"/>
    <property type="match status" value="1"/>
</dbReference>
<protein>
    <recommendedName>
        <fullName evidence="1">Pyrrolo-quinoline quinone repeat domain-containing protein</fullName>
    </recommendedName>
</protein>
<dbReference type="AlphaFoldDB" id="A0A3B1E2W5"/>
<dbReference type="SMART" id="SM00564">
    <property type="entry name" value="PQQ"/>
    <property type="match status" value="7"/>
</dbReference>
<evidence type="ECO:0000259" key="1">
    <source>
        <dbReference type="Pfam" id="PF13360"/>
    </source>
</evidence>
<accession>A0A3B1E2W5</accession>
<dbReference type="InterPro" id="IPR018391">
    <property type="entry name" value="PQQ_b-propeller_rpt"/>
</dbReference>
<dbReference type="SUPFAM" id="SSF50998">
    <property type="entry name" value="Quinoprotein alcohol dehydrogenase-like"/>
    <property type="match status" value="1"/>
</dbReference>
<dbReference type="InterPro" id="IPR015943">
    <property type="entry name" value="WD40/YVTN_repeat-like_dom_sf"/>
</dbReference>
<dbReference type="EMBL" id="UOGL01000374">
    <property type="protein sequence ID" value="VAX39835.1"/>
    <property type="molecule type" value="Genomic_DNA"/>
</dbReference>
<gene>
    <name evidence="2" type="ORF">MNBD_PLANCTO02-26</name>
</gene>
<evidence type="ECO:0000313" key="2">
    <source>
        <dbReference type="EMBL" id="VAX39835.1"/>
    </source>
</evidence>
<reference evidence="2" key="1">
    <citation type="submission" date="2018-06" db="EMBL/GenBank/DDBJ databases">
        <authorList>
            <person name="Zhirakovskaya E."/>
        </authorList>
    </citation>
    <scope>NUCLEOTIDE SEQUENCE</scope>
</reference>
<name>A0A3B1E2W5_9ZZZZ</name>
<feature type="domain" description="Pyrrolo-quinoline quinone repeat" evidence="1">
    <location>
        <begin position="216"/>
        <end position="349"/>
    </location>
</feature>
<dbReference type="Gene3D" id="2.130.10.10">
    <property type="entry name" value="YVTN repeat-like/Quinoprotein amine dehydrogenase"/>
    <property type="match status" value="2"/>
</dbReference>
<dbReference type="Pfam" id="PF13360">
    <property type="entry name" value="PQQ_2"/>
    <property type="match status" value="1"/>
</dbReference>
<sequence>MNKFVLGCFTLLLLISVSLPLYGQRSLRTVLPKSRELSRYGLERHWWSQATLNPRRDTVSHFQTDEDLVYVQSTAGLLTVLNAETGRKQWAIQLGFTDRPSYPVTSNQKLVLVASGMELYAFYKWSGKIAWKIHLPKHPSTRPTMDDENVYIGTLDGSVYAFRLRTIHKLYDENRLPQWSHLTMLWRYKTPKEITTPPISDGLVVSFASMSGSLYSVNAYNRKLKFQMETNKPISAPMSQSGKYLFMASEDYVLYCINMRNGQSRWEFVSGYRVRKEPWLIEKDVYLTPVQGGLFRLSIETGKQKWRQAKATDFLCATPQRVYASDAQGNMLILNRKNGGVIGSLPYRGFSKRINNNRTDRLFLATPSGLIVCIKEKQIEYPFYYKFPEHRPILPSLAPEEEKAKEEEDE</sequence>
<organism evidence="2">
    <name type="scientific">hydrothermal vent metagenome</name>
    <dbReference type="NCBI Taxonomy" id="652676"/>
    <lineage>
        <taxon>unclassified sequences</taxon>
        <taxon>metagenomes</taxon>
        <taxon>ecological metagenomes</taxon>
    </lineage>
</organism>